<dbReference type="SUPFAM" id="SSF54373">
    <property type="entry name" value="FAD-linked reductases, C-terminal domain"/>
    <property type="match status" value="1"/>
</dbReference>
<proteinExistence type="predicted"/>
<evidence type="ECO:0000313" key="4">
    <source>
        <dbReference type="Proteomes" id="UP001196509"/>
    </source>
</evidence>
<comment type="caution">
    <text evidence="3">The sequence shown here is derived from an EMBL/GenBank/DDBJ whole genome shotgun (WGS) entry which is preliminary data.</text>
</comment>
<protein>
    <submittedName>
        <fullName evidence="3">FAD-binding oxidoreductase</fullName>
    </submittedName>
</protein>
<organism evidence="3 4">
    <name type="scientific">Flavimaribacter sediminis</name>
    <dbReference type="NCBI Taxonomy" id="2865987"/>
    <lineage>
        <taxon>Bacteria</taxon>
        <taxon>Pseudomonadati</taxon>
        <taxon>Pseudomonadota</taxon>
        <taxon>Alphaproteobacteria</taxon>
        <taxon>Hyphomicrobiales</taxon>
        <taxon>Rhizobiaceae</taxon>
        <taxon>Flavimaribacter</taxon>
    </lineage>
</organism>
<feature type="domain" description="FAD dependent oxidoreductase" evidence="2">
    <location>
        <begin position="11"/>
        <end position="401"/>
    </location>
</feature>
<evidence type="ECO:0000256" key="1">
    <source>
        <dbReference type="ARBA" id="ARBA00023002"/>
    </source>
</evidence>
<dbReference type="SUPFAM" id="SSF51905">
    <property type="entry name" value="FAD/NAD(P)-binding domain"/>
    <property type="match status" value="1"/>
</dbReference>
<dbReference type="RefSeq" id="WP_220231238.1">
    <property type="nucleotide sequence ID" value="NZ_JAICBX010000006.1"/>
</dbReference>
<dbReference type="InterPro" id="IPR006076">
    <property type="entry name" value="FAD-dep_OxRdtase"/>
</dbReference>
<keyword evidence="4" id="KW-1185">Reference proteome</keyword>
<evidence type="ECO:0000259" key="2">
    <source>
        <dbReference type="Pfam" id="PF01266"/>
    </source>
</evidence>
<dbReference type="GO" id="GO:0016491">
    <property type="term" value="F:oxidoreductase activity"/>
    <property type="evidence" value="ECO:0007669"/>
    <property type="project" value="UniProtKB-KW"/>
</dbReference>
<sequence length="419" mass="45301">MTELGESKPNVIVIGAGIVGLSTALSLQMRGQRTLVIDREGFAAGASRGNAGAFAFSDIIPLASPGVFRHAPAWLMDPGGPLTIPPAYAFKILPWLLRFSRASRPSEMTRGVAAQSALMNHSKKTLLDFLRDAGLGNMLRREGNLQVYESDREFEASLPHWQARENQLIPFRHIEGVDAIAEVQPGLSSRFTRATFSPEWYSVDDPLDYTLNVAEKFQDRGGKFAIAEATSVTADHETASIRCADGRVLVADKVVICAGAWSRPLARSLGDRIPLETERGYNTTLPPDALDLRMQITFGGHGFVVTRLSSGIRVGGAVELGGLDLPANMRRAEILLNKAKDFLPGLRIGDGVQWMGFRPSLPDSLPVIGMARGTNRVIYGFGHGHLGLTQSAGTASLITELALGEPASIDLTPFRADRF</sequence>
<name>A0AAE2ZPB8_9HYPH</name>
<dbReference type="PANTHER" id="PTHR13847:SF289">
    <property type="entry name" value="GLYCINE OXIDASE"/>
    <property type="match status" value="1"/>
</dbReference>
<dbReference type="EMBL" id="JAICBX010000006">
    <property type="protein sequence ID" value="MBW8640519.1"/>
    <property type="molecule type" value="Genomic_DNA"/>
</dbReference>
<dbReference type="Pfam" id="PF01266">
    <property type="entry name" value="DAO"/>
    <property type="match status" value="1"/>
</dbReference>
<keyword evidence="1" id="KW-0560">Oxidoreductase</keyword>
<dbReference type="InterPro" id="IPR036188">
    <property type="entry name" value="FAD/NAD-bd_sf"/>
</dbReference>
<gene>
    <name evidence="3" type="ORF">K1W69_25225</name>
</gene>
<dbReference type="AlphaFoldDB" id="A0AAE2ZPB8"/>
<dbReference type="Gene3D" id="3.30.9.10">
    <property type="entry name" value="D-Amino Acid Oxidase, subunit A, domain 2"/>
    <property type="match status" value="1"/>
</dbReference>
<dbReference type="GO" id="GO:0005737">
    <property type="term" value="C:cytoplasm"/>
    <property type="evidence" value="ECO:0007669"/>
    <property type="project" value="TreeGrafter"/>
</dbReference>
<accession>A0AAE2ZPB8</accession>
<dbReference type="PANTHER" id="PTHR13847">
    <property type="entry name" value="SARCOSINE DEHYDROGENASE-RELATED"/>
    <property type="match status" value="1"/>
</dbReference>
<dbReference type="Proteomes" id="UP001196509">
    <property type="component" value="Unassembled WGS sequence"/>
</dbReference>
<reference evidence="3" key="1">
    <citation type="submission" date="2021-08" db="EMBL/GenBank/DDBJ databases">
        <title>Hoeflea bacterium WL0058 sp. nov., isolated from the sediment.</title>
        <authorList>
            <person name="Wang L."/>
            <person name="Zhang D."/>
        </authorList>
    </citation>
    <scope>NUCLEOTIDE SEQUENCE</scope>
    <source>
        <strain evidence="3">WL0058</strain>
    </source>
</reference>
<evidence type="ECO:0000313" key="3">
    <source>
        <dbReference type="EMBL" id="MBW8640519.1"/>
    </source>
</evidence>
<dbReference type="Gene3D" id="3.50.50.60">
    <property type="entry name" value="FAD/NAD(P)-binding domain"/>
    <property type="match status" value="2"/>
</dbReference>